<dbReference type="GO" id="GO:0032922">
    <property type="term" value="P:circadian regulation of gene expression"/>
    <property type="evidence" value="ECO:0007669"/>
    <property type="project" value="TreeGrafter"/>
</dbReference>
<evidence type="ECO:0000259" key="9">
    <source>
        <dbReference type="PROSITE" id="PS51645"/>
    </source>
</evidence>
<dbReference type="PANTHER" id="PTHR11455:SF18">
    <property type="entry name" value="SI:CH1073-390K14.1"/>
    <property type="match status" value="1"/>
</dbReference>
<dbReference type="GO" id="GO:0003904">
    <property type="term" value="F:deoxyribodipyrimidine photo-lyase activity"/>
    <property type="evidence" value="ECO:0007669"/>
    <property type="project" value="TreeGrafter"/>
</dbReference>
<evidence type="ECO:0000256" key="4">
    <source>
        <dbReference type="ARBA" id="ARBA00022827"/>
    </source>
</evidence>
<evidence type="ECO:0000256" key="5">
    <source>
        <dbReference type="ARBA" id="ARBA00022991"/>
    </source>
</evidence>
<dbReference type="GO" id="GO:0043153">
    <property type="term" value="P:entrainment of circadian clock by photoperiod"/>
    <property type="evidence" value="ECO:0007669"/>
    <property type="project" value="TreeGrafter"/>
</dbReference>
<dbReference type="InterPro" id="IPR006050">
    <property type="entry name" value="DNA_photolyase_N"/>
</dbReference>
<organism evidence="10 11">
    <name type="scientific">Vanilla planifolia</name>
    <name type="common">Vanilla</name>
    <dbReference type="NCBI Taxonomy" id="51239"/>
    <lineage>
        <taxon>Eukaryota</taxon>
        <taxon>Viridiplantae</taxon>
        <taxon>Streptophyta</taxon>
        <taxon>Embryophyta</taxon>
        <taxon>Tracheophyta</taxon>
        <taxon>Spermatophyta</taxon>
        <taxon>Magnoliopsida</taxon>
        <taxon>Liliopsida</taxon>
        <taxon>Asparagales</taxon>
        <taxon>Orchidaceae</taxon>
        <taxon>Vanilloideae</taxon>
        <taxon>Vanilleae</taxon>
        <taxon>Vanilla</taxon>
    </lineage>
</organism>
<evidence type="ECO:0000256" key="7">
    <source>
        <dbReference type="PIRSR" id="PIRSR602081-2"/>
    </source>
</evidence>
<dbReference type="GO" id="GO:0071949">
    <property type="term" value="F:FAD binding"/>
    <property type="evidence" value="ECO:0007669"/>
    <property type="project" value="TreeGrafter"/>
</dbReference>
<dbReference type="InterPro" id="IPR036155">
    <property type="entry name" value="Crypto/Photolyase_N_sf"/>
</dbReference>
<dbReference type="GO" id="GO:0006139">
    <property type="term" value="P:nucleobase-containing compound metabolic process"/>
    <property type="evidence" value="ECO:0007669"/>
    <property type="project" value="UniProtKB-ARBA"/>
</dbReference>
<comment type="cofactor">
    <cofactor evidence="1">
        <name>(6R)-5,10-methylene-5,6,7,8-tetrahydrofolate</name>
        <dbReference type="ChEBI" id="CHEBI:15636"/>
    </cofactor>
</comment>
<dbReference type="InterPro" id="IPR005101">
    <property type="entry name" value="Cryptochr/Photolyase_FAD-bd"/>
</dbReference>
<dbReference type="Proteomes" id="UP000639772">
    <property type="component" value="Unassembled WGS sequence"/>
</dbReference>
<keyword evidence="3 6" id="KW-0285">Flavoprotein</keyword>
<dbReference type="InterPro" id="IPR014729">
    <property type="entry name" value="Rossmann-like_a/b/a_fold"/>
</dbReference>
<evidence type="ECO:0000256" key="8">
    <source>
        <dbReference type="SAM" id="MobiDB-lite"/>
    </source>
</evidence>
<dbReference type="InterPro" id="IPR036134">
    <property type="entry name" value="Crypto/Photolyase_FAD-like_sf"/>
</dbReference>
<dbReference type="Gene3D" id="3.40.50.620">
    <property type="entry name" value="HUPs"/>
    <property type="match status" value="1"/>
</dbReference>
<evidence type="ECO:0000256" key="2">
    <source>
        <dbReference type="ARBA" id="ARBA00005862"/>
    </source>
</evidence>
<dbReference type="PROSITE" id="PS51645">
    <property type="entry name" value="PHR_CRY_ALPHA_BETA"/>
    <property type="match status" value="1"/>
</dbReference>
<keyword evidence="5" id="KW-0157">Chromophore</keyword>
<dbReference type="PROSITE" id="PS00394">
    <property type="entry name" value="DNA_PHOTOLYASES_1_1"/>
    <property type="match status" value="1"/>
</dbReference>
<gene>
    <name evidence="10" type="ORF">HPP92_008420</name>
</gene>
<feature type="site" description="Electron transfer via tryptophanyl radical" evidence="7">
    <location>
        <position position="320"/>
    </location>
</feature>
<dbReference type="Pfam" id="PF03441">
    <property type="entry name" value="FAD_binding_7"/>
    <property type="match status" value="1"/>
</dbReference>
<dbReference type="GO" id="GO:0005737">
    <property type="term" value="C:cytoplasm"/>
    <property type="evidence" value="ECO:0007669"/>
    <property type="project" value="TreeGrafter"/>
</dbReference>
<comment type="cofactor">
    <cofactor evidence="6">
        <name>FAD</name>
        <dbReference type="ChEBI" id="CHEBI:57692"/>
    </cofactor>
    <text evidence="6">Binds 1 FAD per subunit.</text>
</comment>
<evidence type="ECO:0000313" key="10">
    <source>
        <dbReference type="EMBL" id="KAG0486325.1"/>
    </source>
</evidence>
<dbReference type="PRINTS" id="PR00147">
    <property type="entry name" value="DNAPHOTLYASE"/>
</dbReference>
<dbReference type="PANTHER" id="PTHR11455">
    <property type="entry name" value="CRYPTOCHROME"/>
    <property type="match status" value="1"/>
</dbReference>
<feature type="compositionally biased region" description="Basic and acidic residues" evidence="8">
    <location>
        <begin position="634"/>
        <end position="643"/>
    </location>
</feature>
<feature type="binding site" evidence="6">
    <location>
        <begin position="243"/>
        <end position="247"/>
    </location>
    <ligand>
        <name>FAD</name>
        <dbReference type="ChEBI" id="CHEBI:57692"/>
    </ligand>
</feature>
<proteinExistence type="inferred from homology"/>
<dbReference type="Pfam" id="PF00875">
    <property type="entry name" value="DNA_photolyase"/>
    <property type="match status" value="1"/>
</dbReference>
<dbReference type="SUPFAM" id="SSF48173">
    <property type="entry name" value="Cryptochrome/photolyase FAD-binding domain"/>
    <property type="match status" value="1"/>
</dbReference>
<dbReference type="SUPFAM" id="SSF52425">
    <property type="entry name" value="Cryptochrome/photolyase, N-terminal domain"/>
    <property type="match status" value="1"/>
</dbReference>
<feature type="binding site" evidence="6">
    <location>
        <position position="286"/>
    </location>
    <ligand>
        <name>FAD</name>
        <dbReference type="ChEBI" id="CHEBI:57692"/>
    </ligand>
</feature>
<dbReference type="Gene3D" id="1.25.40.80">
    <property type="match status" value="1"/>
</dbReference>
<reference evidence="10 11" key="1">
    <citation type="journal article" date="2020" name="Nat. Food">
        <title>A phased Vanilla planifolia genome enables genetic improvement of flavour and production.</title>
        <authorList>
            <person name="Hasing T."/>
            <person name="Tang H."/>
            <person name="Brym M."/>
            <person name="Khazi F."/>
            <person name="Huang T."/>
            <person name="Chambers A.H."/>
        </authorList>
    </citation>
    <scope>NUCLEOTIDE SEQUENCE [LARGE SCALE GENOMIC DNA]</scope>
    <source>
        <tissue evidence="10">Leaf</tissue>
    </source>
</reference>
<evidence type="ECO:0000256" key="1">
    <source>
        <dbReference type="ARBA" id="ARBA00001932"/>
    </source>
</evidence>
<feature type="site" description="Electron transfer via tryptophanyl radical" evidence="7">
    <location>
        <position position="396"/>
    </location>
</feature>
<dbReference type="InterPro" id="IPR002081">
    <property type="entry name" value="Cryptochrome/DNA_photolyase_1"/>
</dbReference>
<feature type="site" description="Electron transfer via tryptophanyl radical" evidence="7">
    <location>
        <position position="373"/>
    </location>
</feature>
<evidence type="ECO:0000256" key="3">
    <source>
        <dbReference type="ARBA" id="ARBA00022630"/>
    </source>
</evidence>
<dbReference type="GO" id="GO:0006950">
    <property type="term" value="P:response to stress"/>
    <property type="evidence" value="ECO:0007669"/>
    <property type="project" value="UniProtKB-ARBA"/>
</dbReference>
<dbReference type="GO" id="GO:0009882">
    <property type="term" value="F:blue light photoreceptor activity"/>
    <property type="evidence" value="ECO:0007669"/>
    <property type="project" value="InterPro"/>
</dbReference>
<dbReference type="AlphaFoldDB" id="A0A835V777"/>
<protein>
    <recommendedName>
        <fullName evidence="9">Photolyase/cryptochrome alpha/beta domain-containing protein</fullName>
    </recommendedName>
</protein>
<dbReference type="NCBIfam" id="TIGR02766">
    <property type="entry name" value="crypt_chrom_pln"/>
    <property type="match status" value="1"/>
</dbReference>
<feature type="binding site" evidence="6">
    <location>
        <position position="231"/>
    </location>
    <ligand>
        <name>FAD</name>
        <dbReference type="ChEBI" id="CHEBI:57692"/>
    </ligand>
</feature>
<dbReference type="OrthoDB" id="435881at2759"/>
<accession>A0A835V777</accession>
<keyword evidence="4 6" id="KW-0274">FAD</keyword>
<feature type="region of interest" description="Disordered" evidence="8">
    <location>
        <begin position="618"/>
        <end position="643"/>
    </location>
</feature>
<dbReference type="EMBL" id="JADCNM010000004">
    <property type="protein sequence ID" value="KAG0486325.1"/>
    <property type="molecule type" value="Genomic_DNA"/>
</dbReference>
<name>A0A835V777_VANPL</name>
<evidence type="ECO:0000256" key="6">
    <source>
        <dbReference type="PIRSR" id="PIRSR602081-1"/>
    </source>
</evidence>
<feature type="domain" description="Photolyase/cryptochrome alpha/beta" evidence="9">
    <location>
        <begin position="5"/>
        <end position="134"/>
    </location>
</feature>
<dbReference type="GO" id="GO:0003677">
    <property type="term" value="F:DNA binding"/>
    <property type="evidence" value="ECO:0007669"/>
    <property type="project" value="TreeGrafter"/>
</dbReference>
<feature type="binding site" evidence="6">
    <location>
        <begin position="386"/>
        <end position="388"/>
    </location>
    <ligand>
        <name>FAD</name>
        <dbReference type="ChEBI" id="CHEBI:57692"/>
    </ligand>
</feature>
<sequence>MVSPSKTIVWFRRDLRIEDNPALSMAAKDGLVLPVFIWCPAEEGPYYPGRCSRWWLKQSLAHLDQSLKALGAPLLFIVAQSSVSALFQCIAATDATRVFYNHLYDPFSFVRDQLVKSQLVDQGIAVRSFNGDLLHEPWEIHDKSGHAFTTFNEFWVSCLSCPIKSTLFLPPWKLLPLSGIGSIESCSIDELGLEKESEKQSNTLLSRGWIPGWSTADKLLSEFIIKNLSEYSNNRMMLEAAKTSLLSPHLHFGEVSVRKIYQSVRLKQLQWTKEGNLDGVESVNLFLKSIGLREYSRYICFNFPFTHERSLLGSLNNYTWRADQEHFKSWRQGKTGYPLVDAGMRELWATGWIHNRTRVIVASFFVKFLLLPWTWGMKYFWDTLLDADLENDILGWQYISGSLPDGHALTRIDSPEEQGHRLDPDGEYIRNWIPELARMPTEWIHHPWDAPISVLKAAGVDLGLNYPKPIIKIDKARALLEDAVNMMRELDRASRINGSCEVVDNMGLKAFDVPTVVVKKEISVVTSSLDQRVPSFNNMQLKCHEMGFGKLIHDTCLEVEFNICKGKGVEENEDLKTTAESTSKKRSISEAQFSVQDSCSFETYGRDQCEYGSFKPEHSIASTSRQPVLNDPAKASKDEEFDAESCREDLRPCKRPT</sequence>
<dbReference type="InterPro" id="IPR014134">
    <property type="entry name" value="Cryptochrome_pln"/>
</dbReference>
<evidence type="ECO:0000313" key="11">
    <source>
        <dbReference type="Proteomes" id="UP000639772"/>
    </source>
</evidence>
<dbReference type="GO" id="GO:0005634">
    <property type="term" value="C:nucleus"/>
    <property type="evidence" value="ECO:0007669"/>
    <property type="project" value="TreeGrafter"/>
</dbReference>
<dbReference type="FunFam" id="1.10.579.10:FF:000003">
    <property type="entry name" value="Deoxyribodipyrimidine photo-lyase"/>
    <property type="match status" value="1"/>
</dbReference>
<dbReference type="Gene3D" id="1.10.579.10">
    <property type="entry name" value="DNA Cyclobutane Dipyrimidine Photolyase, subunit A, domain 3"/>
    <property type="match status" value="1"/>
</dbReference>
<comment type="similarity">
    <text evidence="2">Belongs to the DNA photolyase class-1 family.</text>
</comment>
<dbReference type="InterPro" id="IPR018394">
    <property type="entry name" value="DNA_photolyase_1_CS_C"/>
</dbReference>
<comment type="caution">
    <text evidence="10">The sequence shown here is derived from an EMBL/GenBank/DDBJ whole genome shotgun (WGS) entry which is preliminary data.</text>
</comment>